<evidence type="ECO:0000313" key="1">
    <source>
        <dbReference type="EMBL" id="KZV18971.1"/>
    </source>
</evidence>
<sequence length="363" mass="40156">MKKSAGALSVDDISSDVIIQQEGTSLKRNQQVATVLPVMSYNEPAVAIYPVASYSGSRRKQQQHPVESLYESAVAMNTVASFAYPVASSTHPFASFVPVQARRRKTHVYVVSHTVEVVVHLWSLGVLTAAGCGIGSVHVVVRSNLLVEPSEVEEGEINADVVGSAVVLTWISDVVEKQHFGIKCWSRKTFTVKGSVAWFYPADGLVDQLLIARMTCAMRRRLVALDSSREALSSYTIRGGCSWLDRDRKVVVFGRVFVRAGCEGERLYHTLISLLGLLALMRRVAPGSDQFHYGIGTSTVEQLQPRNPIHNQNLNSFVGLYYMTNESFTNGISSPRWSEQLPPKEAATAARQLRGERMRMRKI</sequence>
<protein>
    <submittedName>
        <fullName evidence="1">Uncharacterized protein</fullName>
    </submittedName>
</protein>
<proteinExistence type="predicted"/>
<organism evidence="1 2">
    <name type="scientific">Dorcoceras hygrometricum</name>
    <dbReference type="NCBI Taxonomy" id="472368"/>
    <lineage>
        <taxon>Eukaryota</taxon>
        <taxon>Viridiplantae</taxon>
        <taxon>Streptophyta</taxon>
        <taxon>Embryophyta</taxon>
        <taxon>Tracheophyta</taxon>
        <taxon>Spermatophyta</taxon>
        <taxon>Magnoliopsida</taxon>
        <taxon>eudicotyledons</taxon>
        <taxon>Gunneridae</taxon>
        <taxon>Pentapetalae</taxon>
        <taxon>asterids</taxon>
        <taxon>lamiids</taxon>
        <taxon>Lamiales</taxon>
        <taxon>Gesneriaceae</taxon>
        <taxon>Didymocarpoideae</taxon>
        <taxon>Trichosporeae</taxon>
        <taxon>Loxocarpinae</taxon>
        <taxon>Dorcoceras</taxon>
    </lineage>
</organism>
<accession>A0A2Z7ABI6</accession>
<keyword evidence="2" id="KW-1185">Reference proteome</keyword>
<dbReference type="AlphaFoldDB" id="A0A2Z7ABI6"/>
<dbReference type="Proteomes" id="UP000250235">
    <property type="component" value="Unassembled WGS sequence"/>
</dbReference>
<gene>
    <name evidence="1" type="ORF">F511_26985</name>
</gene>
<reference evidence="1 2" key="1">
    <citation type="journal article" date="2015" name="Proc. Natl. Acad. Sci. U.S.A.">
        <title>The resurrection genome of Boea hygrometrica: A blueprint for survival of dehydration.</title>
        <authorList>
            <person name="Xiao L."/>
            <person name="Yang G."/>
            <person name="Zhang L."/>
            <person name="Yang X."/>
            <person name="Zhao S."/>
            <person name="Ji Z."/>
            <person name="Zhou Q."/>
            <person name="Hu M."/>
            <person name="Wang Y."/>
            <person name="Chen M."/>
            <person name="Xu Y."/>
            <person name="Jin H."/>
            <person name="Xiao X."/>
            <person name="Hu G."/>
            <person name="Bao F."/>
            <person name="Hu Y."/>
            <person name="Wan P."/>
            <person name="Li L."/>
            <person name="Deng X."/>
            <person name="Kuang T."/>
            <person name="Xiang C."/>
            <person name="Zhu J.K."/>
            <person name="Oliver M.J."/>
            <person name="He Y."/>
        </authorList>
    </citation>
    <scope>NUCLEOTIDE SEQUENCE [LARGE SCALE GENOMIC DNA]</scope>
    <source>
        <strain evidence="2">cv. XS01</strain>
    </source>
</reference>
<evidence type="ECO:0000313" key="2">
    <source>
        <dbReference type="Proteomes" id="UP000250235"/>
    </source>
</evidence>
<dbReference type="EMBL" id="KV017170">
    <property type="protein sequence ID" value="KZV18971.1"/>
    <property type="molecule type" value="Genomic_DNA"/>
</dbReference>
<name>A0A2Z7ABI6_9LAMI</name>